<organism evidence="2 3">
    <name type="scientific">Colletotrichum limetticola</name>
    <dbReference type="NCBI Taxonomy" id="1209924"/>
    <lineage>
        <taxon>Eukaryota</taxon>
        <taxon>Fungi</taxon>
        <taxon>Dikarya</taxon>
        <taxon>Ascomycota</taxon>
        <taxon>Pezizomycotina</taxon>
        <taxon>Sordariomycetes</taxon>
        <taxon>Hypocreomycetidae</taxon>
        <taxon>Glomerellales</taxon>
        <taxon>Glomerellaceae</taxon>
        <taxon>Colletotrichum</taxon>
        <taxon>Colletotrichum acutatum species complex</taxon>
    </lineage>
</organism>
<evidence type="ECO:0000313" key="3">
    <source>
        <dbReference type="Proteomes" id="UP001169217"/>
    </source>
</evidence>
<gene>
    <name evidence="2" type="ORF">CLIM01_14390</name>
</gene>
<sequence>MAAGLLPEVRVRNARLDSTSTTSRRRSKLPGRRPTPTRGRIMSSDRCTRGERMSCGILPRDLTGDLQGRNILTVSNEALCIFS</sequence>
<proteinExistence type="predicted"/>
<accession>A0ABQ9P8N7</accession>
<feature type="region of interest" description="Disordered" evidence="1">
    <location>
        <begin position="1"/>
        <end position="46"/>
    </location>
</feature>
<keyword evidence="3" id="KW-1185">Reference proteome</keyword>
<reference evidence="2" key="1">
    <citation type="submission" date="2023-04" db="EMBL/GenBank/DDBJ databases">
        <title>Colletotrichum limetticola genome sequence.</title>
        <authorList>
            <person name="Baroncelli R."/>
        </authorList>
    </citation>
    <scope>NUCLEOTIDE SEQUENCE</scope>
    <source>
        <strain evidence="2">KLA-Anderson</strain>
    </source>
</reference>
<evidence type="ECO:0000256" key="1">
    <source>
        <dbReference type="SAM" id="MobiDB-lite"/>
    </source>
</evidence>
<name>A0ABQ9P8N7_9PEZI</name>
<protein>
    <submittedName>
        <fullName evidence="2">Uncharacterized protein</fullName>
    </submittedName>
</protein>
<dbReference type="EMBL" id="JARUPT010000905">
    <property type="protein sequence ID" value="KAK0368255.1"/>
    <property type="molecule type" value="Genomic_DNA"/>
</dbReference>
<dbReference type="Proteomes" id="UP001169217">
    <property type="component" value="Unassembled WGS sequence"/>
</dbReference>
<comment type="caution">
    <text evidence="2">The sequence shown here is derived from an EMBL/GenBank/DDBJ whole genome shotgun (WGS) entry which is preliminary data.</text>
</comment>
<evidence type="ECO:0000313" key="2">
    <source>
        <dbReference type="EMBL" id="KAK0368255.1"/>
    </source>
</evidence>